<sequence length="452" mass="51089">MIIGLVGLVLFFIRQADDPSLYYPKYLGAIVLAMVVATYMLHRFDVYRDDFLFSKRIPYANQMTAWAVTFCVLLAAAFLIKMSDTYSRVWALSWFVGAGAGLVLGRVVMRQWVSGLAVAGRFANRTVILGAGEQGRRLAGYLQRHGDVNTKIIGFADDRSSRVPKESGGIPLLGNVDDLIRMIRLDDVDQVIVALPWTADRRLREVVRRLEWTPVPIRLAPDLAGFSFPDRGFTTVARLPMMRLFDRPISGWSFILKTIEDRFIAALLLIALLPVIAVVALAVKLDSPGPVFFRQKRYGFNNNLFDCWKFRTMHHHMADANAEVLTSRNDGRVTRIGRFLRKTSIDELPQLINVLTGDMSLVGPRPHATSAKADGHLYEDAVDAYAARHRVKPGITGWAQINGWRGETDTVEKIERRVEYDLFYIENWSLGFDLLILLRTAFVVLGHRDEAY</sequence>
<reference evidence="10" key="1">
    <citation type="submission" date="2020-03" db="EMBL/GenBank/DDBJ databases">
        <title>Genome of Pelagibius litoralis DSM 21314T.</title>
        <authorList>
            <person name="Wang G."/>
        </authorList>
    </citation>
    <scope>NUCLEOTIDE SEQUENCE</scope>
    <source>
        <strain evidence="10">DSM 21314</strain>
    </source>
</reference>
<dbReference type="PANTHER" id="PTHR30576:SF0">
    <property type="entry name" value="UNDECAPRENYL-PHOSPHATE N-ACETYLGALACTOSAMINYL 1-PHOSPHATE TRANSFERASE-RELATED"/>
    <property type="match status" value="1"/>
</dbReference>
<dbReference type="GO" id="GO:0000271">
    <property type="term" value="P:polysaccharide biosynthetic process"/>
    <property type="evidence" value="ECO:0007669"/>
    <property type="project" value="UniProtKB-KW"/>
</dbReference>
<dbReference type="Pfam" id="PF02397">
    <property type="entry name" value="Bac_transf"/>
    <property type="match status" value="1"/>
</dbReference>
<organism evidence="10 11">
    <name type="scientific">Pelagibius litoralis</name>
    <dbReference type="NCBI Taxonomy" id="374515"/>
    <lineage>
        <taxon>Bacteria</taxon>
        <taxon>Pseudomonadati</taxon>
        <taxon>Pseudomonadota</taxon>
        <taxon>Alphaproteobacteria</taxon>
        <taxon>Rhodospirillales</taxon>
        <taxon>Rhodovibrionaceae</taxon>
        <taxon>Pelagibius</taxon>
    </lineage>
</organism>
<dbReference type="InterPro" id="IPR017475">
    <property type="entry name" value="EPS_sugar_tfrase"/>
</dbReference>
<dbReference type="NCBIfam" id="TIGR03023">
    <property type="entry name" value="WcaJ_sugtrans"/>
    <property type="match status" value="1"/>
</dbReference>
<feature type="transmembrane region" description="Helical" evidence="8">
    <location>
        <begin position="63"/>
        <end position="83"/>
    </location>
</feature>
<comment type="caution">
    <text evidence="10">The sequence shown here is derived from an EMBL/GenBank/DDBJ whole genome shotgun (WGS) entry which is preliminary data.</text>
</comment>
<keyword evidence="4 8" id="KW-0812">Transmembrane</keyword>
<evidence type="ECO:0000256" key="1">
    <source>
        <dbReference type="ARBA" id="ARBA00004141"/>
    </source>
</evidence>
<dbReference type="GO" id="GO:0089702">
    <property type="term" value="F:undecaprenyl-phosphate glucose phosphotransferase activity"/>
    <property type="evidence" value="ECO:0007669"/>
    <property type="project" value="UniProtKB-EC"/>
</dbReference>
<feature type="domain" description="Bacterial sugar transferase" evidence="9">
    <location>
        <begin position="257"/>
        <end position="445"/>
    </location>
</feature>
<dbReference type="Gene3D" id="3.40.50.720">
    <property type="entry name" value="NAD(P)-binding Rossmann-like Domain"/>
    <property type="match status" value="1"/>
</dbReference>
<dbReference type="EMBL" id="JAAQPH010000002">
    <property type="protein sequence ID" value="NIA67650.1"/>
    <property type="molecule type" value="Genomic_DNA"/>
</dbReference>
<evidence type="ECO:0000313" key="11">
    <source>
        <dbReference type="Proteomes" id="UP000761264"/>
    </source>
</evidence>
<evidence type="ECO:0000256" key="4">
    <source>
        <dbReference type="ARBA" id="ARBA00022692"/>
    </source>
</evidence>
<dbReference type="PANTHER" id="PTHR30576">
    <property type="entry name" value="COLANIC BIOSYNTHESIS UDP-GLUCOSE LIPID CARRIER TRANSFERASE"/>
    <property type="match status" value="1"/>
</dbReference>
<evidence type="ECO:0000256" key="5">
    <source>
        <dbReference type="ARBA" id="ARBA00022989"/>
    </source>
</evidence>
<dbReference type="InterPro" id="IPR003362">
    <property type="entry name" value="Bact_transf"/>
</dbReference>
<evidence type="ECO:0000313" key="10">
    <source>
        <dbReference type="EMBL" id="NIA67650.1"/>
    </source>
</evidence>
<dbReference type="NCBIfam" id="TIGR03025">
    <property type="entry name" value="EPS_sugtrans"/>
    <property type="match status" value="1"/>
</dbReference>
<dbReference type="EC" id="2.7.8.31" evidence="10"/>
<evidence type="ECO:0000259" key="9">
    <source>
        <dbReference type="Pfam" id="PF02397"/>
    </source>
</evidence>
<accession>A0A967C3L4</accession>
<keyword evidence="6 8" id="KW-0472">Membrane</keyword>
<protein>
    <submittedName>
        <fullName evidence="10">Undecaprenyl-phosphate glucose phosphotransferase</fullName>
        <ecNumber evidence="10">2.7.8.31</ecNumber>
    </submittedName>
</protein>
<gene>
    <name evidence="10" type="ORF">HBA54_03520</name>
</gene>
<dbReference type="InterPro" id="IPR036291">
    <property type="entry name" value="NAD(P)-bd_dom_sf"/>
</dbReference>
<feature type="transmembrane region" description="Helical" evidence="8">
    <location>
        <begin position="89"/>
        <end position="109"/>
    </location>
</feature>
<comment type="similarity">
    <text evidence="2">Belongs to the bacterial sugar transferase family.</text>
</comment>
<evidence type="ECO:0000256" key="6">
    <source>
        <dbReference type="ARBA" id="ARBA00023136"/>
    </source>
</evidence>
<feature type="transmembrane region" description="Helical" evidence="8">
    <location>
        <begin position="26"/>
        <end position="42"/>
    </location>
</feature>
<evidence type="ECO:0000256" key="2">
    <source>
        <dbReference type="ARBA" id="ARBA00006464"/>
    </source>
</evidence>
<evidence type="ECO:0000256" key="8">
    <source>
        <dbReference type="SAM" id="Phobius"/>
    </source>
</evidence>
<keyword evidence="11" id="KW-1185">Reference proteome</keyword>
<evidence type="ECO:0000256" key="3">
    <source>
        <dbReference type="ARBA" id="ARBA00022679"/>
    </source>
</evidence>
<dbReference type="AlphaFoldDB" id="A0A967C3L4"/>
<feature type="transmembrane region" description="Helical" evidence="8">
    <location>
        <begin position="263"/>
        <end position="283"/>
    </location>
</feature>
<dbReference type="SUPFAM" id="SSF51735">
    <property type="entry name" value="NAD(P)-binding Rossmann-fold domains"/>
    <property type="match status" value="1"/>
</dbReference>
<proteinExistence type="inferred from homology"/>
<keyword evidence="7" id="KW-0270">Exopolysaccharide synthesis</keyword>
<dbReference type="Proteomes" id="UP000761264">
    <property type="component" value="Unassembled WGS sequence"/>
</dbReference>
<name>A0A967C3L4_9PROT</name>
<dbReference type="GO" id="GO:0016020">
    <property type="term" value="C:membrane"/>
    <property type="evidence" value="ECO:0007669"/>
    <property type="project" value="UniProtKB-SubCell"/>
</dbReference>
<keyword evidence="5 8" id="KW-1133">Transmembrane helix</keyword>
<dbReference type="Pfam" id="PF13727">
    <property type="entry name" value="CoA_binding_3"/>
    <property type="match status" value="1"/>
</dbReference>
<dbReference type="InterPro" id="IPR017473">
    <property type="entry name" value="Undecaprenyl-P_gluc_Ptfrase"/>
</dbReference>
<keyword evidence="3 10" id="KW-0808">Transferase</keyword>
<comment type="subcellular location">
    <subcellularLocation>
        <location evidence="1">Membrane</location>
        <topology evidence="1">Multi-pass membrane protein</topology>
    </subcellularLocation>
</comment>
<evidence type="ECO:0000256" key="7">
    <source>
        <dbReference type="ARBA" id="ARBA00023169"/>
    </source>
</evidence>